<gene>
    <name evidence="3" type="ORF">CLV81_0654</name>
</gene>
<feature type="signal peptide" evidence="1">
    <location>
        <begin position="1"/>
        <end position="19"/>
    </location>
</feature>
<evidence type="ECO:0000256" key="1">
    <source>
        <dbReference type="SAM" id="SignalP"/>
    </source>
</evidence>
<proteinExistence type="predicted"/>
<keyword evidence="1" id="KW-0732">Signal</keyword>
<keyword evidence="4" id="KW-1185">Reference proteome</keyword>
<dbReference type="EMBL" id="PVYX01000001">
    <property type="protein sequence ID" value="PRX56657.1"/>
    <property type="molecule type" value="Genomic_DNA"/>
</dbReference>
<accession>A0A2T0MGE8</accession>
<comment type="caution">
    <text evidence="3">The sequence shown here is derived from an EMBL/GenBank/DDBJ whole genome shotgun (WGS) entry which is preliminary data.</text>
</comment>
<dbReference type="InterPro" id="IPR056640">
    <property type="entry name" value="DUF7738"/>
</dbReference>
<dbReference type="Pfam" id="PF24880">
    <property type="entry name" value="DUF7738"/>
    <property type="match status" value="1"/>
</dbReference>
<name>A0A2T0MGE8_9FLAO</name>
<sequence length="169" mass="19150">MKLVFTALLFCLSSIICFGQETIEVVYNQDYSVTLNGISIDHSTTYQNLVEILGEPEVYKVYPTGKVNYRYTDLGLVFHTVDGNLLTLAFNFNWDGDKNFPNTSFEGVLKIGDNTINAKTTESIVDDLERFEIKCLMAGMCMNNPRKIKNPILLGFKNDLITQVSIEFH</sequence>
<dbReference type="Proteomes" id="UP000237640">
    <property type="component" value="Unassembled WGS sequence"/>
</dbReference>
<organism evidence="3 4">
    <name type="scientific">Flagellimonas meridianipacifica</name>
    <dbReference type="NCBI Taxonomy" id="1080225"/>
    <lineage>
        <taxon>Bacteria</taxon>
        <taxon>Pseudomonadati</taxon>
        <taxon>Bacteroidota</taxon>
        <taxon>Flavobacteriia</taxon>
        <taxon>Flavobacteriales</taxon>
        <taxon>Flavobacteriaceae</taxon>
        <taxon>Flagellimonas</taxon>
    </lineage>
</organism>
<dbReference type="AlphaFoldDB" id="A0A2T0MGE8"/>
<feature type="chain" id="PRO_5015528951" description="DUF7738 domain-containing protein" evidence="1">
    <location>
        <begin position="20"/>
        <end position="169"/>
    </location>
</feature>
<protein>
    <recommendedName>
        <fullName evidence="2">DUF7738 domain-containing protein</fullName>
    </recommendedName>
</protein>
<dbReference type="OrthoDB" id="1443138at2"/>
<dbReference type="RefSeq" id="WP_146129818.1">
    <property type="nucleotide sequence ID" value="NZ_PVYX01000001.1"/>
</dbReference>
<reference evidence="3 4" key="1">
    <citation type="submission" date="2018-03" db="EMBL/GenBank/DDBJ databases">
        <title>Genomic Encyclopedia of Archaeal and Bacterial Type Strains, Phase II (KMG-II): from individual species to whole genera.</title>
        <authorList>
            <person name="Goeker M."/>
        </authorList>
    </citation>
    <scope>NUCLEOTIDE SEQUENCE [LARGE SCALE GENOMIC DNA]</scope>
    <source>
        <strain evidence="3 4">DSM 25027</strain>
    </source>
</reference>
<evidence type="ECO:0000313" key="3">
    <source>
        <dbReference type="EMBL" id="PRX56657.1"/>
    </source>
</evidence>
<feature type="domain" description="DUF7738" evidence="2">
    <location>
        <begin position="29"/>
        <end position="124"/>
    </location>
</feature>
<evidence type="ECO:0000259" key="2">
    <source>
        <dbReference type="Pfam" id="PF24880"/>
    </source>
</evidence>
<evidence type="ECO:0000313" key="4">
    <source>
        <dbReference type="Proteomes" id="UP000237640"/>
    </source>
</evidence>